<evidence type="ECO:0000313" key="8">
    <source>
        <dbReference type="EMBL" id="PIK52484.1"/>
    </source>
</evidence>
<organism evidence="8 9">
    <name type="scientific">Stichopus japonicus</name>
    <name type="common">Sea cucumber</name>
    <dbReference type="NCBI Taxonomy" id="307972"/>
    <lineage>
        <taxon>Eukaryota</taxon>
        <taxon>Metazoa</taxon>
        <taxon>Echinodermata</taxon>
        <taxon>Eleutherozoa</taxon>
        <taxon>Echinozoa</taxon>
        <taxon>Holothuroidea</taxon>
        <taxon>Aspidochirotacea</taxon>
        <taxon>Aspidochirotida</taxon>
        <taxon>Stichopodidae</taxon>
        <taxon>Apostichopus</taxon>
    </lineage>
</organism>
<dbReference type="Gene3D" id="3.30.160.60">
    <property type="entry name" value="Classic Zinc Finger"/>
    <property type="match status" value="6"/>
</dbReference>
<dbReference type="SUPFAM" id="SSF57667">
    <property type="entry name" value="beta-beta-alpha zinc fingers"/>
    <property type="match status" value="3"/>
</dbReference>
<accession>A0A2G8KWU5</accession>
<feature type="domain" description="C2H2-type" evidence="7">
    <location>
        <begin position="742"/>
        <end position="769"/>
    </location>
</feature>
<evidence type="ECO:0000256" key="3">
    <source>
        <dbReference type="ARBA" id="ARBA00022771"/>
    </source>
</evidence>
<proteinExistence type="predicted"/>
<feature type="domain" description="C2H2-type" evidence="7">
    <location>
        <begin position="609"/>
        <end position="636"/>
    </location>
</feature>
<dbReference type="STRING" id="307972.A0A2G8KWU5"/>
<comment type="caution">
    <text evidence="8">The sequence shown here is derived from an EMBL/GenBank/DDBJ whole genome shotgun (WGS) entry which is preliminary data.</text>
</comment>
<dbReference type="Proteomes" id="UP000230750">
    <property type="component" value="Unassembled WGS sequence"/>
</dbReference>
<feature type="domain" description="C2H2-type" evidence="7">
    <location>
        <begin position="580"/>
        <end position="608"/>
    </location>
</feature>
<dbReference type="Pfam" id="PF00096">
    <property type="entry name" value="zf-C2H2"/>
    <property type="match status" value="1"/>
</dbReference>
<reference evidence="8 9" key="1">
    <citation type="journal article" date="2017" name="PLoS Biol.">
        <title>The sea cucumber genome provides insights into morphological evolution and visceral regeneration.</title>
        <authorList>
            <person name="Zhang X."/>
            <person name="Sun L."/>
            <person name="Yuan J."/>
            <person name="Sun Y."/>
            <person name="Gao Y."/>
            <person name="Zhang L."/>
            <person name="Li S."/>
            <person name="Dai H."/>
            <person name="Hamel J.F."/>
            <person name="Liu C."/>
            <person name="Yu Y."/>
            <person name="Liu S."/>
            <person name="Lin W."/>
            <person name="Guo K."/>
            <person name="Jin S."/>
            <person name="Xu P."/>
            <person name="Storey K.B."/>
            <person name="Huan P."/>
            <person name="Zhang T."/>
            <person name="Zhou Y."/>
            <person name="Zhang J."/>
            <person name="Lin C."/>
            <person name="Li X."/>
            <person name="Xing L."/>
            <person name="Huo D."/>
            <person name="Sun M."/>
            <person name="Wang L."/>
            <person name="Mercier A."/>
            <person name="Li F."/>
            <person name="Yang H."/>
            <person name="Xiang J."/>
        </authorList>
    </citation>
    <scope>NUCLEOTIDE SEQUENCE [LARGE SCALE GENOMIC DNA]</scope>
    <source>
        <strain evidence="8">Shaxun</strain>
        <tissue evidence="8">Muscle</tissue>
    </source>
</reference>
<evidence type="ECO:0000256" key="1">
    <source>
        <dbReference type="ARBA" id="ARBA00022723"/>
    </source>
</evidence>
<dbReference type="AlphaFoldDB" id="A0A2G8KWU5"/>
<evidence type="ECO:0000256" key="5">
    <source>
        <dbReference type="PROSITE-ProRule" id="PRU00042"/>
    </source>
</evidence>
<name>A0A2G8KWU5_STIJA</name>
<dbReference type="EMBL" id="MRZV01000327">
    <property type="protein sequence ID" value="PIK52484.1"/>
    <property type="molecule type" value="Genomic_DNA"/>
</dbReference>
<evidence type="ECO:0000259" key="7">
    <source>
        <dbReference type="PROSITE" id="PS50157"/>
    </source>
</evidence>
<feature type="region of interest" description="Disordered" evidence="6">
    <location>
        <begin position="31"/>
        <end position="121"/>
    </location>
</feature>
<evidence type="ECO:0000256" key="6">
    <source>
        <dbReference type="SAM" id="MobiDB-lite"/>
    </source>
</evidence>
<feature type="domain" description="C2H2-type" evidence="7">
    <location>
        <begin position="637"/>
        <end position="665"/>
    </location>
</feature>
<dbReference type="FunFam" id="3.30.160.60:FF:000446">
    <property type="entry name" value="Zinc finger protein"/>
    <property type="match status" value="1"/>
</dbReference>
<evidence type="ECO:0000256" key="4">
    <source>
        <dbReference type="ARBA" id="ARBA00022833"/>
    </source>
</evidence>
<keyword evidence="2" id="KW-0677">Repeat</keyword>
<keyword evidence="9" id="KW-1185">Reference proteome</keyword>
<feature type="compositionally biased region" description="Basic and acidic residues" evidence="6">
    <location>
        <begin position="88"/>
        <end position="112"/>
    </location>
</feature>
<dbReference type="SMART" id="SM00355">
    <property type="entry name" value="ZnF_C2H2"/>
    <property type="match status" value="14"/>
</dbReference>
<dbReference type="OrthoDB" id="3561125at2759"/>
<feature type="domain" description="C2H2-type" evidence="7">
    <location>
        <begin position="809"/>
        <end position="837"/>
    </location>
</feature>
<dbReference type="PANTHER" id="PTHR24379:SF121">
    <property type="entry name" value="C2H2-TYPE DOMAIN-CONTAINING PROTEIN"/>
    <property type="match status" value="1"/>
</dbReference>
<dbReference type="PROSITE" id="PS00028">
    <property type="entry name" value="ZINC_FINGER_C2H2_1"/>
    <property type="match status" value="7"/>
</dbReference>
<gene>
    <name evidence="8" type="ORF">BSL78_10642</name>
</gene>
<dbReference type="InterPro" id="IPR036236">
    <property type="entry name" value="Znf_C2H2_sf"/>
</dbReference>
<dbReference type="PROSITE" id="PS50157">
    <property type="entry name" value="ZINC_FINGER_C2H2_2"/>
    <property type="match status" value="7"/>
</dbReference>
<dbReference type="InterPro" id="IPR013087">
    <property type="entry name" value="Znf_C2H2_type"/>
</dbReference>
<feature type="compositionally biased region" description="Basic and acidic residues" evidence="6">
    <location>
        <begin position="55"/>
        <end position="68"/>
    </location>
</feature>
<feature type="domain" description="C2H2-type" evidence="7">
    <location>
        <begin position="499"/>
        <end position="527"/>
    </location>
</feature>
<keyword evidence="4" id="KW-0862">Zinc</keyword>
<feature type="domain" description="C2H2-type" evidence="7">
    <location>
        <begin position="302"/>
        <end position="329"/>
    </location>
</feature>
<evidence type="ECO:0000313" key="9">
    <source>
        <dbReference type="Proteomes" id="UP000230750"/>
    </source>
</evidence>
<dbReference type="PANTHER" id="PTHR24379">
    <property type="entry name" value="KRAB AND ZINC FINGER DOMAIN-CONTAINING"/>
    <property type="match status" value="1"/>
</dbReference>
<feature type="compositionally biased region" description="Acidic residues" evidence="6">
    <location>
        <begin position="69"/>
        <end position="87"/>
    </location>
</feature>
<keyword evidence="3 5" id="KW-0863">Zinc-finger</keyword>
<dbReference type="GO" id="GO:0008270">
    <property type="term" value="F:zinc ion binding"/>
    <property type="evidence" value="ECO:0007669"/>
    <property type="project" value="UniProtKB-KW"/>
</dbReference>
<sequence length="1044" mass="117158">MAEPEEDVLNSAITSTIDKDSQLEVVATKDGLEPILPPANAETSAIDISPQISSEKGEVSKEGEKEVTDPVESDEVASEPVPDDENTCADKKSAREDEDSKVVETAADDKPVRAKKKTVRPSRANKYEKLAKKMEELSDEDKEKISLSVMPRQYSGGMDLVGASGRKRGRITAHMKKAHGGYLQCQFCSYNTYDQEKLNRHYKYWNRDFNNSCQFCHKKVPEGTKEEHMMTVHGKKPEELVNINLTADAFTCRYCGERQKSRHARRDHEKRHDPHYTCPLCPYTTNGEAAFVNHGRKHRVILVCSECLTKFHSSQALLDHLKVHIAEDIASVQSNNDHLIQLLYERSIIQSIFVASALDEASIPECDIIGLDMNMRVREEERRVSQQNSGSTETGRPVATVVTVEEMKLLNFGSAYDAFIRNIEYRHLSMQTLSFMFARYGKRECSYCGFLLHSLGSWKIHTGSHEGKADLHCTECDYKCRHKFLLDRHILITHKKQDFGCDLCSKRFPYREYVYLHKRKDHYGGKMKCSFCVETEFNTEDEKVMKRHIIEEHPEMTSKQIAQIIGRKVHFTGRDGILFVKCKYCQKGFNRVAFLRQHVQLVHFKQKTFLCDQCGYKSNTSARLRTHMAVHTEKRDVTCDQCGAGFKNKVYLYKHIRRSHKRYATARGAAYCKRTRLKNMISLLQKERQEGSSYERQEIIQKEKAKLFGVDRSSVSVEGVRVEKSEQLDVKTEMPPTQINVFQCGDCGEYFESIASLKKHFTNVHGESPNIPLDFDAGTSSGTSDSEQVNIALDALNNGSASNSVNQLFQCAKCNRMFPDMKSVEHHVKEVHATDTFLISDEGNIPSQELDLAAEVIHHLTRETNQSGQIDVMHNVINQSALDALSIEAQDAASALTSLPDAVLESSQLQSQAELNSTVTYQIKTEETNISAGDAASSSSLSILSQGLNECGQGSGDGGATPNVEVVVSGRDDELEAAQLLQQMGIFQQFTTCSGDTTTTTTSDLQLDGSSTSVQIGEGQGELEGESVTIMVIEENPQSESFSC</sequence>
<protein>
    <recommendedName>
        <fullName evidence="7">C2H2-type domain-containing protein</fullName>
    </recommendedName>
</protein>
<keyword evidence="1" id="KW-0479">Metal-binding</keyword>
<evidence type="ECO:0000256" key="2">
    <source>
        <dbReference type="ARBA" id="ARBA00022737"/>
    </source>
</evidence>